<evidence type="ECO:0000259" key="8">
    <source>
        <dbReference type="PROSITE" id="PS50234"/>
    </source>
</evidence>
<feature type="region of interest" description="Disordered" evidence="5">
    <location>
        <begin position="369"/>
        <end position="393"/>
    </location>
</feature>
<dbReference type="SUPFAM" id="SSF53300">
    <property type="entry name" value="vWA-like"/>
    <property type="match status" value="1"/>
</dbReference>
<dbReference type="Gene3D" id="4.10.1080.10">
    <property type="entry name" value="TSP type-3 repeat"/>
    <property type="match status" value="1"/>
</dbReference>
<dbReference type="InterPro" id="IPR053180">
    <property type="entry name" value="Ca-binding_acidic-repeat"/>
</dbReference>
<keyword evidence="6" id="KW-0812">Transmembrane</keyword>
<dbReference type="InterPro" id="IPR059100">
    <property type="entry name" value="TSP3_bac"/>
</dbReference>
<dbReference type="SMART" id="SM00327">
    <property type="entry name" value="VWA"/>
    <property type="match status" value="1"/>
</dbReference>
<keyword evidence="6" id="KW-1133">Transmembrane helix</keyword>
<gene>
    <name evidence="9" type="ORF">IAB36_04865</name>
</gene>
<reference evidence="9" key="2">
    <citation type="journal article" date="2021" name="PeerJ">
        <title>Extensive microbial diversity within the chicken gut microbiome revealed by metagenomics and culture.</title>
        <authorList>
            <person name="Gilroy R."/>
            <person name="Ravi A."/>
            <person name="Getino M."/>
            <person name="Pursley I."/>
            <person name="Horton D.L."/>
            <person name="Alikhan N.F."/>
            <person name="Baker D."/>
            <person name="Gharbi K."/>
            <person name="Hall N."/>
            <person name="Watson M."/>
            <person name="Adriaenssens E.M."/>
            <person name="Foster-Nyarko E."/>
            <person name="Jarju S."/>
            <person name="Secka A."/>
            <person name="Antonio M."/>
            <person name="Oren A."/>
            <person name="Chaudhuri R.R."/>
            <person name="La Ragione R."/>
            <person name="Hildebrand F."/>
            <person name="Pallen M.J."/>
        </authorList>
    </citation>
    <scope>NUCLEOTIDE SEQUENCE</scope>
    <source>
        <strain evidence="9">CHK184-25365</strain>
    </source>
</reference>
<evidence type="ECO:0000256" key="3">
    <source>
        <dbReference type="ARBA" id="ARBA00022729"/>
    </source>
</evidence>
<feature type="transmembrane region" description="Helical" evidence="6">
    <location>
        <begin position="160"/>
        <end position="181"/>
    </location>
</feature>
<dbReference type="Pfam" id="PF18884">
    <property type="entry name" value="TSP3_bac"/>
    <property type="match status" value="4"/>
</dbReference>
<feature type="compositionally biased region" description="Polar residues" evidence="5">
    <location>
        <begin position="451"/>
        <end position="486"/>
    </location>
</feature>
<dbReference type="GO" id="GO:0005509">
    <property type="term" value="F:calcium ion binding"/>
    <property type="evidence" value="ECO:0007669"/>
    <property type="project" value="InterPro"/>
</dbReference>
<dbReference type="Gene3D" id="3.40.50.410">
    <property type="entry name" value="von Willebrand factor, type A domain"/>
    <property type="match status" value="1"/>
</dbReference>
<keyword evidence="3 7" id="KW-0732">Signal</keyword>
<feature type="chain" id="PRO_5038693023" evidence="7">
    <location>
        <begin position="22"/>
        <end position="1057"/>
    </location>
</feature>
<feature type="signal peptide" evidence="7">
    <location>
        <begin position="1"/>
        <end position="21"/>
    </location>
</feature>
<feature type="non-terminal residue" evidence="9">
    <location>
        <position position="1057"/>
    </location>
</feature>
<evidence type="ECO:0000313" key="9">
    <source>
        <dbReference type="EMBL" id="HIR41139.1"/>
    </source>
</evidence>
<keyword evidence="6" id="KW-0472">Membrane</keyword>
<dbReference type="Proteomes" id="UP000886749">
    <property type="component" value="Unassembled WGS sequence"/>
</dbReference>
<dbReference type="PANTHER" id="PTHR37467">
    <property type="entry name" value="EXPORTED CALCIUM-BINDING GLYCOPROTEIN-RELATED"/>
    <property type="match status" value="1"/>
</dbReference>
<organism evidence="9 10">
    <name type="scientific">Candidatus Egerieicola pullicola</name>
    <dbReference type="NCBI Taxonomy" id="2840775"/>
    <lineage>
        <taxon>Bacteria</taxon>
        <taxon>Bacillati</taxon>
        <taxon>Bacillota</taxon>
        <taxon>Clostridia</taxon>
        <taxon>Eubacteriales</taxon>
        <taxon>Oscillospiraceae</taxon>
        <taxon>Oscillospiraceae incertae sedis</taxon>
        <taxon>Candidatus Egerieicola</taxon>
    </lineage>
</organism>
<feature type="region of interest" description="Disordered" evidence="5">
    <location>
        <begin position="406"/>
        <end position="500"/>
    </location>
</feature>
<dbReference type="CDD" id="cd00198">
    <property type="entry name" value="vWFA"/>
    <property type="match status" value="1"/>
</dbReference>
<keyword evidence="4" id="KW-0106">Calcium</keyword>
<keyword evidence="2" id="KW-0964">Secreted</keyword>
<evidence type="ECO:0000313" key="10">
    <source>
        <dbReference type="Proteomes" id="UP000886749"/>
    </source>
</evidence>
<evidence type="ECO:0000256" key="6">
    <source>
        <dbReference type="SAM" id="Phobius"/>
    </source>
</evidence>
<dbReference type="InterPro" id="IPR036465">
    <property type="entry name" value="vWFA_dom_sf"/>
</dbReference>
<feature type="domain" description="VWFA" evidence="8">
    <location>
        <begin position="594"/>
        <end position="784"/>
    </location>
</feature>
<dbReference type="EMBL" id="DVGY01000106">
    <property type="protein sequence ID" value="HIR41139.1"/>
    <property type="molecule type" value="Genomic_DNA"/>
</dbReference>
<evidence type="ECO:0000256" key="4">
    <source>
        <dbReference type="ARBA" id="ARBA00022837"/>
    </source>
</evidence>
<accession>A0A9D1AL38</accession>
<dbReference type="AlphaFoldDB" id="A0A9D1AL38"/>
<comment type="subcellular location">
    <subcellularLocation>
        <location evidence="1">Secreted</location>
    </subcellularLocation>
</comment>
<evidence type="ECO:0000256" key="7">
    <source>
        <dbReference type="SAM" id="SignalP"/>
    </source>
</evidence>
<protein>
    <submittedName>
        <fullName evidence="9">VWA domain-containing protein</fullName>
    </submittedName>
</protein>
<dbReference type="Pfam" id="PF00092">
    <property type="entry name" value="VWA"/>
    <property type="match status" value="1"/>
</dbReference>
<name>A0A9D1AL38_9FIRM</name>
<proteinExistence type="predicted"/>
<evidence type="ECO:0000256" key="2">
    <source>
        <dbReference type="ARBA" id="ARBA00022525"/>
    </source>
</evidence>
<reference evidence="9" key="1">
    <citation type="submission" date="2020-10" db="EMBL/GenBank/DDBJ databases">
        <authorList>
            <person name="Gilroy R."/>
        </authorList>
    </citation>
    <scope>NUCLEOTIDE SEQUENCE</scope>
    <source>
        <strain evidence="9">CHK184-25365</strain>
    </source>
</reference>
<dbReference type="SUPFAM" id="SSF103647">
    <property type="entry name" value="TSP type-3 repeat"/>
    <property type="match status" value="1"/>
</dbReference>
<sequence>MKRLKKLGALLAVLALIFAMAAVPVSAASGERDGVKVTATANQREYLSDSKIMMTLVAENTNDKTVSNLELTNPVPRGYRLSEDTQSSMQVEQLRAGEAVALKTVYEAIDPQAEPTSQSAASQPVLEWPELIAIAVAVLLLALSITVLVLAIRKKQEKKLVAILLSVVMFALVLPIGDLILSVRRSYTEISLEQTVNVEDAQMALSSKVRYGEIASQRDNLVVDKTGMVYDASRDIYLFSQHITGLKGTMNYPESVTEAMCTVLDINGNKLFSQEITPAEEWSVPDMPLVVGVNEIQVTVTYEDGQTEESITTVNNINEENMENLEVDRGDDDEDGVLNFLEEMYHTDPQNPDTDGDGLTDYEEMAVTGTDPTLADTDGNGTSDGEEDLDGDGLTNFQELHEYNTNPIAIDSDGDGISDGEEVNTYHTDPNNTNTDGDGRDDNWEVMNGYDPTTPQDSFPTATDSTTAPEGSSATSDGEVQISTAPEDSGIGESTPGYIGSEPVQLEVEEGHTADLTLSYDSSQLEEGETPTMYFYNEETQCLEPVEGATVSEGTVTGTVTQSGIYVLLNHRLVEDVWNNDIIRPSQYQEGAIDVVFVIDRSASMDSNDPQGLRKTVTKEFIEKLRNGVDHAALVQFTSIGELVMPLTDDKQSLYNTIDGIQNSDGGGCAGSDTTAGTNGSAGIRQALNELNNSTAPNQFIIFLTDGADTEVSESYDTLIAEAVNRGIVIHTVGLVGSGDVDTDLLRRIASGTGGNYYLATASETGEAEQDPDAVPIEDIYDEIESVTIDTQLDSNGDGISDYYTQKLCENAMGSGTGQMVFGNATYEEVQASADLDGDGLLNGEEIQIVENDQGVYALIHSYPTVKNSDSDNLDDYQELRVYGTSPLKNNLDALEADVTWATTSDNFVSEKYRSLFDSMILGTLERGSVYIGNIFFGTSYDQALLYENSLIHYFDALDDQVVQRKELSSAQELAWDLLNAMLDQVDAKLNSLGDAAGISSEELEGCGTFLKNVCTIIDQTGLDEFTNFYEENFKPLENLYTKENLQALSSYVRQLD</sequence>
<evidence type="ECO:0000256" key="1">
    <source>
        <dbReference type="ARBA" id="ARBA00004613"/>
    </source>
</evidence>
<feature type="compositionally biased region" description="Acidic residues" evidence="5">
    <location>
        <begin position="412"/>
        <end position="422"/>
    </location>
</feature>
<dbReference type="InterPro" id="IPR028974">
    <property type="entry name" value="TSP_type-3_rpt"/>
</dbReference>
<comment type="caution">
    <text evidence="9">The sequence shown here is derived from an EMBL/GenBank/DDBJ whole genome shotgun (WGS) entry which is preliminary data.</text>
</comment>
<feature type="transmembrane region" description="Helical" evidence="6">
    <location>
        <begin position="131"/>
        <end position="153"/>
    </location>
</feature>
<evidence type="ECO:0000256" key="5">
    <source>
        <dbReference type="SAM" id="MobiDB-lite"/>
    </source>
</evidence>
<dbReference type="PANTHER" id="PTHR37467:SF1">
    <property type="entry name" value="EXPORTED CALCIUM-BINDING GLYCOPROTEIN"/>
    <property type="match status" value="1"/>
</dbReference>
<dbReference type="PROSITE" id="PS50234">
    <property type="entry name" value="VWFA"/>
    <property type="match status" value="1"/>
</dbReference>
<dbReference type="InterPro" id="IPR002035">
    <property type="entry name" value="VWF_A"/>
</dbReference>